<reference evidence="4" key="1">
    <citation type="submission" date="2016-10" db="EMBL/GenBank/DDBJ databases">
        <authorList>
            <person name="Varghese N."/>
            <person name="Submissions S."/>
        </authorList>
    </citation>
    <scope>NUCLEOTIDE SEQUENCE [LARGE SCALE GENOMIC DNA]</scope>
    <source>
        <strain evidence="4">DSM 23925</strain>
    </source>
</reference>
<keyword evidence="4" id="KW-1185">Reference proteome</keyword>
<keyword evidence="1" id="KW-0802">TPR repeat</keyword>
<dbReference type="InterPro" id="IPR036249">
    <property type="entry name" value="Thioredoxin-like_sf"/>
</dbReference>
<dbReference type="InterPro" id="IPR019734">
    <property type="entry name" value="TPR_rpt"/>
</dbReference>
<dbReference type="SUPFAM" id="SSF48452">
    <property type="entry name" value="TPR-like"/>
    <property type="match status" value="1"/>
</dbReference>
<feature type="domain" description="Thioredoxin" evidence="2">
    <location>
        <begin position="23"/>
        <end position="158"/>
    </location>
</feature>
<evidence type="ECO:0000259" key="2">
    <source>
        <dbReference type="PROSITE" id="PS51352"/>
    </source>
</evidence>
<name>A0A1I4YZK7_9FLAO</name>
<dbReference type="InterPro" id="IPR011990">
    <property type="entry name" value="TPR-like_helical_dom_sf"/>
</dbReference>
<dbReference type="InterPro" id="IPR013766">
    <property type="entry name" value="Thioredoxin_domain"/>
</dbReference>
<dbReference type="Gene3D" id="3.40.30.10">
    <property type="entry name" value="Glutaredoxin"/>
    <property type="match status" value="1"/>
</dbReference>
<dbReference type="Proteomes" id="UP000198705">
    <property type="component" value="Unassembled WGS sequence"/>
</dbReference>
<protein>
    <submittedName>
        <fullName evidence="3">Thiol-disulfide isomerase or thioredoxin</fullName>
    </submittedName>
</protein>
<organism evidence="3 4">
    <name type="scientific">Bizionia echini</name>
    <dbReference type="NCBI Taxonomy" id="649333"/>
    <lineage>
        <taxon>Bacteria</taxon>
        <taxon>Pseudomonadati</taxon>
        <taxon>Bacteroidota</taxon>
        <taxon>Flavobacteriia</taxon>
        <taxon>Flavobacteriales</taxon>
        <taxon>Flavobacteriaceae</taxon>
        <taxon>Bizionia</taxon>
    </lineage>
</organism>
<evidence type="ECO:0000313" key="4">
    <source>
        <dbReference type="Proteomes" id="UP000198705"/>
    </source>
</evidence>
<dbReference type="AlphaFoldDB" id="A0A1I4YZK7"/>
<dbReference type="PROSITE" id="PS50005">
    <property type="entry name" value="TPR"/>
    <property type="match status" value="1"/>
</dbReference>
<dbReference type="CDD" id="cd02947">
    <property type="entry name" value="TRX_family"/>
    <property type="match status" value="1"/>
</dbReference>
<dbReference type="PROSITE" id="PS51352">
    <property type="entry name" value="THIOREDOXIN_2"/>
    <property type="match status" value="1"/>
</dbReference>
<dbReference type="Gene3D" id="1.25.40.10">
    <property type="entry name" value="Tetratricopeptide repeat domain"/>
    <property type="match status" value="1"/>
</dbReference>
<evidence type="ECO:0000256" key="1">
    <source>
        <dbReference type="PROSITE-ProRule" id="PRU00339"/>
    </source>
</evidence>
<gene>
    <name evidence="3" type="ORF">SAMN04487989_101403</name>
</gene>
<dbReference type="EMBL" id="FOVN01000001">
    <property type="protein sequence ID" value="SFN43418.1"/>
    <property type="molecule type" value="Genomic_DNA"/>
</dbReference>
<evidence type="ECO:0000313" key="3">
    <source>
        <dbReference type="EMBL" id="SFN43418.1"/>
    </source>
</evidence>
<dbReference type="GO" id="GO:0006950">
    <property type="term" value="P:response to stress"/>
    <property type="evidence" value="ECO:0007669"/>
    <property type="project" value="UniProtKB-ARBA"/>
</dbReference>
<accession>A0A1I4YZK7</accession>
<proteinExistence type="predicted"/>
<sequence>MSQSLNKQVKDEEGKDMLLGTINKTGLTQAPFNEWFDKNYKDYAVNDKIVKQLKDSLNQYTIKAFLGTWCGDSKREVPHFYSVLETADFPMNQLEVIALDHADTAYKKGPNGEEKGLNIHRVPTFIFYKNGEEVNRIVEFPNETLERDMLKIVNQERYYPHYYVANTLFNFIEKNSLEDLKKSEPNFLATFLEYSEGSKELNTLGNVFYYDKQFDKAAYVFDLNAKLFPNRHIVYTSLGKLEFETKNYAEALKNYYQSLSLFPDDANALEMIEKIKAADKESKR</sequence>
<dbReference type="STRING" id="649333.SAMN04487989_101403"/>
<keyword evidence="3" id="KW-0413">Isomerase</keyword>
<dbReference type="SMART" id="SM00028">
    <property type="entry name" value="TPR"/>
    <property type="match status" value="2"/>
</dbReference>
<feature type="repeat" description="TPR" evidence="1">
    <location>
        <begin position="232"/>
        <end position="265"/>
    </location>
</feature>
<dbReference type="GO" id="GO:0016853">
    <property type="term" value="F:isomerase activity"/>
    <property type="evidence" value="ECO:0007669"/>
    <property type="project" value="UniProtKB-KW"/>
</dbReference>
<dbReference type="SUPFAM" id="SSF52833">
    <property type="entry name" value="Thioredoxin-like"/>
    <property type="match status" value="1"/>
</dbReference>